<dbReference type="Gene3D" id="3.40.1170.10">
    <property type="entry name" value="DNA repair protein MutS, domain I"/>
    <property type="match status" value="1"/>
</dbReference>
<dbReference type="GO" id="GO:0005524">
    <property type="term" value="F:ATP binding"/>
    <property type="evidence" value="ECO:0007669"/>
    <property type="project" value="UniProtKB-UniRule"/>
</dbReference>
<evidence type="ECO:0000256" key="9">
    <source>
        <dbReference type="HAMAP-Rule" id="MF_00096"/>
    </source>
</evidence>
<sequence length="879" mass="99489">MNKKEDALTPMMEQYHRIKARHRDCLLFFRLGDFYEMFFEDAYLGSSLLGIALTSRQNVPMCGVPYHSVDSYLARLLKAGKKVAICEQVEDPKQARGVVKREVIKVLTPGTAVEIEGEERGESLGVLSLVLADGRWGAAWADLLSGRILTLEGEENERKALLDEIFRLGPREVICPEDQESAVRNLLASTDLSGLALSRVEPWSFDYSQASSLLIDHFRVASLEGFGLQGRTLAVSAAGALLYYLKKNRQEAAGYIRKMSFQSPGQAMVLDAIAVRNLELVRNLRTGQVAESLLGVIDLTQTAPGARLLRNWLLHPLLDCQEIGRRQEAVEEALKKPIARQEIRSRLRQILDLEKLTTRVSVAAATPRDLVALKKSLWPLPEIEALLKEFQTAYYSELRSSWDNLQDVAGLIDRAILDEPAHLIQEGGLIKAGFNQELDELRQISHSGKTLIAQIEKRERERTGISSLKVRYNKVFGYYIEVTKPNLPLVPADYQRKQTLVNSERFITPELKEYEDRVLGAEARINELEYELFLQIREEIGKQVPRLQQMAQNLAVLDVLLSLAELAHQRNYVRPQVDEGDVLSISDGRHPVVEVVQSEPFIPNDTYLDRNENQILIITGPNMGGKSTYLRQVALICLLAQMGSFVPARAARIGLVDRIFTRVGAMDFLTAGQSTFMVEMVETANILNNATGRSLILLDEVGRGTSTFDGLSIAWAVAEHLHQLENIRPRTLFATHYHELTELALTFPRIKNFHVAVREWQDTVIFLRKIKPGPSDRSYGLQVARLAGLPEEIIKRAREILFNLERQELDEEGRPRLAYHLNSQNKSQLLLFPEDRERARLEEIRDRIKSLEPEKLTPLQALQIIAELREDIKKLEEGQ</sequence>
<evidence type="ECO:0000256" key="5">
    <source>
        <dbReference type="ARBA" id="ARBA00022840"/>
    </source>
</evidence>
<evidence type="ECO:0000256" key="3">
    <source>
        <dbReference type="ARBA" id="ARBA00022741"/>
    </source>
</evidence>
<name>A0A3E2BJJ2_9BACT</name>
<dbReference type="GO" id="GO:0003684">
    <property type="term" value="F:damaged DNA binding"/>
    <property type="evidence" value="ECO:0007669"/>
    <property type="project" value="UniProtKB-UniRule"/>
</dbReference>
<dbReference type="Pfam" id="PF05188">
    <property type="entry name" value="MutS_II"/>
    <property type="match status" value="1"/>
</dbReference>
<dbReference type="FunFam" id="1.10.1420.10:FF:000007">
    <property type="entry name" value="DNA mismatch repair protein MutS"/>
    <property type="match status" value="1"/>
</dbReference>
<dbReference type="InterPro" id="IPR007695">
    <property type="entry name" value="DNA_mismatch_repair_MutS-lik_N"/>
</dbReference>
<evidence type="ECO:0000256" key="7">
    <source>
        <dbReference type="ARBA" id="ARBA00023204"/>
    </source>
</evidence>
<dbReference type="Pfam" id="PF00488">
    <property type="entry name" value="MutS_V"/>
    <property type="match status" value="1"/>
</dbReference>
<dbReference type="GO" id="GO:0140664">
    <property type="term" value="F:ATP-dependent DNA damage sensor activity"/>
    <property type="evidence" value="ECO:0007669"/>
    <property type="project" value="InterPro"/>
</dbReference>
<dbReference type="InterPro" id="IPR027417">
    <property type="entry name" value="P-loop_NTPase"/>
</dbReference>
<reference evidence="12 13" key="1">
    <citation type="submission" date="2018-08" db="EMBL/GenBank/DDBJ databases">
        <title>Genome analysis of the thermophilic bacterium of the candidate phylum Aminicenantes from deep subsurface aquifer revealed its physiology and ecological role.</title>
        <authorList>
            <person name="Kadnikov V.V."/>
            <person name="Mardanov A.V."/>
            <person name="Beletsky A.V."/>
            <person name="Karnachuk O.V."/>
            <person name="Ravin N.V."/>
        </authorList>
    </citation>
    <scope>NUCLEOTIDE SEQUENCE [LARGE SCALE GENOMIC DNA]</scope>
    <source>
        <strain evidence="12">BY38</strain>
    </source>
</reference>
<dbReference type="InterPro" id="IPR007696">
    <property type="entry name" value="DNA_mismatch_repair_MutS_core"/>
</dbReference>
<dbReference type="Gene3D" id="1.10.1420.10">
    <property type="match status" value="2"/>
</dbReference>
<dbReference type="PROSITE" id="PS00486">
    <property type="entry name" value="DNA_MISMATCH_REPAIR_2"/>
    <property type="match status" value="1"/>
</dbReference>
<dbReference type="InterPro" id="IPR016151">
    <property type="entry name" value="DNA_mismatch_repair_MutS_N"/>
</dbReference>
<dbReference type="SUPFAM" id="SSF55271">
    <property type="entry name" value="DNA repair protein MutS, domain I"/>
    <property type="match status" value="1"/>
</dbReference>
<evidence type="ECO:0000256" key="1">
    <source>
        <dbReference type="ARBA" id="ARBA00006271"/>
    </source>
</evidence>
<gene>
    <name evidence="9" type="primary">mutS</name>
    <name evidence="12" type="ORF">OP8BY_1415</name>
</gene>
<dbReference type="InterPro" id="IPR007861">
    <property type="entry name" value="DNA_mismatch_repair_MutS_clamp"/>
</dbReference>
<dbReference type="FunFam" id="3.40.50.300:FF:000870">
    <property type="entry name" value="MutS protein homolog 4"/>
    <property type="match status" value="1"/>
</dbReference>
<comment type="function">
    <text evidence="8 9">This protein is involved in the repair of mismatches in DNA. It is possible that it carries out the mismatch recognition step. This protein has a weak ATPase activity.</text>
</comment>
<evidence type="ECO:0000256" key="8">
    <source>
        <dbReference type="ARBA" id="ARBA00024647"/>
    </source>
</evidence>
<dbReference type="NCBIfam" id="TIGR01070">
    <property type="entry name" value="mutS1"/>
    <property type="match status" value="1"/>
</dbReference>
<dbReference type="SMART" id="SM00533">
    <property type="entry name" value="MUTSd"/>
    <property type="match status" value="1"/>
</dbReference>
<dbReference type="AlphaFoldDB" id="A0A3E2BJJ2"/>
<dbReference type="InterPro" id="IPR005748">
    <property type="entry name" value="DNA_mismatch_repair_MutS"/>
</dbReference>
<dbReference type="Gene3D" id="3.40.50.300">
    <property type="entry name" value="P-loop containing nucleotide triphosphate hydrolases"/>
    <property type="match status" value="1"/>
</dbReference>
<dbReference type="GO" id="GO:0006298">
    <property type="term" value="P:mismatch repair"/>
    <property type="evidence" value="ECO:0007669"/>
    <property type="project" value="UniProtKB-UniRule"/>
</dbReference>
<feature type="binding site" evidence="9">
    <location>
        <begin position="620"/>
        <end position="627"/>
    </location>
    <ligand>
        <name>ATP</name>
        <dbReference type="ChEBI" id="CHEBI:30616"/>
    </ligand>
</feature>
<dbReference type="PIRSF" id="PIRSF037677">
    <property type="entry name" value="DNA_mis_repair_Msh6"/>
    <property type="match status" value="1"/>
</dbReference>
<dbReference type="SUPFAM" id="SSF52540">
    <property type="entry name" value="P-loop containing nucleoside triphosphate hydrolases"/>
    <property type="match status" value="1"/>
</dbReference>
<evidence type="ECO:0000256" key="2">
    <source>
        <dbReference type="ARBA" id="ARBA00021982"/>
    </source>
</evidence>
<proteinExistence type="inferred from homology"/>
<dbReference type="SUPFAM" id="SSF53150">
    <property type="entry name" value="DNA repair protein MutS, domain II"/>
    <property type="match status" value="1"/>
</dbReference>
<keyword evidence="3 9" id="KW-0547">Nucleotide-binding</keyword>
<dbReference type="Pfam" id="PF05192">
    <property type="entry name" value="MutS_III"/>
    <property type="match status" value="1"/>
</dbReference>
<dbReference type="HAMAP" id="MF_00096">
    <property type="entry name" value="MutS"/>
    <property type="match status" value="1"/>
</dbReference>
<organism evidence="12 13">
    <name type="scientific">Candidatus Saccharicenans subterraneus</name>
    <dbReference type="NCBI Taxonomy" id="2508984"/>
    <lineage>
        <taxon>Bacteria</taxon>
        <taxon>Candidatus Aminicenantota</taxon>
        <taxon>Candidatus Aminicenantia</taxon>
        <taxon>Candidatus Aminicenantales</taxon>
        <taxon>Candidatus Saccharicenantaceae</taxon>
        <taxon>Candidatus Saccharicenans</taxon>
    </lineage>
</organism>
<evidence type="ECO:0000313" key="13">
    <source>
        <dbReference type="Proteomes" id="UP000257323"/>
    </source>
</evidence>
<dbReference type="PANTHER" id="PTHR11361">
    <property type="entry name" value="DNA MISMATCH REPAIR PROTEIN MUTS FAMILY MEMBER"/>
    <property type="match status" value="1"/>
</dbReference>
<dbReference type="InterPro" id="IPR017261">
    <property type="entry name" value="DNA_mismatch_repair_MutS/MSH"/>
</dbReference>
<dbReference type="Pfam" id="PF01624">
    <property type="entry name" value="MutS_I"/>
    <property type="match status" value="1"/>
</dbReference>
<evidence type="ECO:0000256" key="10">
    <source>
        <dbReference type="RuleBase" id="RU003756"/>
    </source>
</evidence>
<dbReference type="InterPro" id="IPR036678">
    <property type="entry name" value="MutS_con_dom_sf"/>
</dbReference>
<dbReference type="EMBL" id="QUAH01000016">
    <property type="protein sequence ID" value="RFT14905.1"/>
    <property type="molecule type" value="Genomic_DNA"/>
</dbReference>
<dbReference type="NCBIfam" id="NF003810">
    <property type="entry name" value="PRK05399.1"/>
    <property type="match status" value="1"/>
</dbReference>
<accession>A0A3E2BJJ2</accession>
<dbReference type="InterPro" id="IPR036187">
    <property type="entry name" value="DNA_mismatch_repair_MutS_sf"/>
</dbReference>
<dbReference type="GO" id="GO:0005829">
    <property type="term" value="C:cytosol"/>
    <property type="evidence" value="ECO:0007669"/>
    <property type="project" value="TreeGrafter"/>
</dbReference>
<dbReference type="Proteomes" id="UP000257323">
    <property type="component" value="Unassembled WGS sequence"/>
</dbReference>
<dbReference type="CDD" id="cd03284">
    <property type="entry name" value="ABC_MutS1"/>
    <property type="match status" value="1"/>
</dbReference>
<keyword evidence="6 9" id="KW-0238">DNA-binding</keyword>
<keyword evidence="7 9" id="KW-0234">DNA repair</keyword>
<evidence type="ECO:0000259" key="11">
    <source>
        <dbReference type="PROSITE" id="PS00486"/>
    </source>
</evidence>
<protein>
    <recommendedName>
        <fullName evidence="2 9">DNA mismatch repair protein MutS</fullName>
    </recommendedName>
</protein>
<dbReference type="InterPro" id="IPR007860">
    <property type="entry name" value="DNA_mmatch_repair_MutS_con_dom"/>
</dbReference>
<dbReference type="InterPro" id="IPR000432">
    <property type="entry name" value="DNA_mismatch_repair_MutS_C"/>
</dbReference>
<dbReference type="InterPro" id="IPR045076">
    <property type="entry name" value="MutS"/>
</dbReference>
<dbReference type="Pfam" id="PF05190">
    <property type="entry name" value="MutS_IV"/>
    <property type="match status" value="1"/>
</dbReference>
<feature type="domain" description="DNA mismatch repair proteins mutS family" evidence="11">
    <location>
        <begin position="694"/>
        <end position="710"/>
    </location>
</feature>
<dbReference type="GO" id="GO:0030983">
    <property type="term" value="F:mismatched DNA binding"/>
    <property type="evidence" value="ECO:0007669"/>
    <property type="project" value="InterPro"/>
</dbReference>
<comment type="caution">
    <text evidence="12">The sequence shown here is derived from an EMBL/GenBank/DDBJ whole genome shotgun (WGS) entry which is preliminary data.</text>
</comment>
<keyword evidence="5 9" id="KW-0067">ATP-binding</keyword>
<dbReference type="PANTHER" id="PTHR11361:SF34">
    <property type="entry name" value="DNA MISMATCH REPAIR PROTEIN MSH1, MITOCHONDRIAL"/>
    <property type="match status" value="1"/>
</dbReference>
<comment type="similarity">
    <text evidence="1 9 10">Belongs to the DNA mismatch repair MutS family.</text>
</comment>
<evidence type="ECO:0000256" key="6">
    <source>
        <dbReference type="ARBA" id="ARBA00023125"/>
    </source>
</evidence>
<dbReference type="Gene3D" id="3.30.420.110">
    <property type="entry name" value="MutS, connector domain"/>
    <property type="match status" value="1"/>
</dbReference>
<dbReference type="SMART" id="SM00534">
    <property type="entry name" value="MUTSac"/>
    <property type="match status" value="1"/>
</dbReference>
<dbReference type="SUPFAM" id="SSF48334">
    <property type="entry name" value="DNA repair protein MutS, domain III"/>
    <property type="match status" value="1"/>
</dbReference>
<evidence type="ECO:0000256" key="4">
    <source>
        <dbReference type="ARBA" id="ARBA00022763"/>
    </source>
</evidence>
<keyword evidence="4 9" id="KW-0227">DNA damage</keyword>
<dbReference type="FunFam" id="3.40.1170.10:FF:000001">
    <property type="entry name" value="DNA mismatch repair protein MutS"/>
    <property type="match status" value="1"/>
</dbReference>
<evidence type="ECO:0000313" key="12">
    <source>
        <dbReference type="EMBL" id="RFT14905.1"/>
    </source>
</evidence>